<dbReference type="WBParaSite" id="jg13605.2">
    <property type="protein sequence ID" value="jg13605.2"/>
    <property type="gene ID" value="jg13605"/>
</dbReference>
<name>A0A915CX54_9BILA</name>
<dbReference type="AlphaFoldDB" id="A0A915CX54"/>
<dbReference type="SUPFAM" id="SSF56112">
    <property type="entry name" value="Protein kinase-like (PK-like)"/>
    <property type="match status" value="1"/>
</dbReference>
<dbReference type="Pfam" id="PF00069">
    <property type="entry name" value="Pkinase"/>
    <property type="match status" value="1"/>
</dbReference>
<protein>
    <submittedName>
        <fullName evidence="3">Transposase</fullName>
    </submittedName>
</protein>
<reference evidence="3" key="1">
    <citation type="submission" date="2022-11" db="UniProtKB">
        <authorList>
            <consortium name="WormBaseParasite"/>
        </authorList>
    </citation>
    <scope>IDENTIFICATION</scope>
</reference>
<organism evidence="2 3">
    <name type="scientific">Ditylenchus dipsaci</name>
    <dbReference type="NCBI Taxonomy" id="166011"/>
    <lineage>
        <taxon>Eukaryota</taxon>
        <taxon>Metazoa</taxon>
        <taxon>Ecdysozoa</taxon>
        <taxon>Nematoda</taxon>
        <taxon>Chromadorea</taxon>
        <taxon>Rhabditida</taxon>
        <taxon>Tylenchina</taxon>
        <taxon>Tylenchomorpha</taxon>
        <taxon>Sphaerularioidea</taxon>
        <taxon>Anguinidae</taxon>
        <taxon>Anguininae</taxon>
        <taxon>Ditylenchus</taxon>
    </lineage>
</organism>
<evidence type="ECO:0000313" key="3">
    <source>
        <dbReference type="WBParaSite" id="jg13605.2"/>
    </source>
</evidence>
<dbReference type="GO" id="GO:0005524">
    <property type="term" value="F:ATP binding"/>
    <property type="evidence" value="ECO:0007669"/>
    <property type="project" value="InterPro"/>
</dbReference>
<dbReference type="InterPro" id="IPR011009">
    <property type="entry name" value="Kinase-like_dom_sf"/>
</dbReference>
<accession>A0A915CX54</accession>
<dbReference type="GO" id="GO:0004672">
    <property type="term" value="F:protein kinase activity"/>
    <property type="evidence" value="ECO:0007669"/>
    <property type="project" value="InterPro"/>
</dbReference>
<dbReference type="Gene3D" id="1.10.510.10">
    <property type="entry name" value="Transferase(Phosphotransferase) domain 1"/>
    <property type="match status" value="1"/>
</dbReference>
<sequence>MTYWDTGGFEFTVYRIQDIKWKKRLGSGGVASVWIASLLSDKHSKMAVKKQSPSAKIMRAHPDITVRLYGKMFLTEIQCMQKLNGQSNICHLFNFGFENQTCYMAIELADSDLETMIIDKQKFDKYEVGFFKLLYNLTYICY</sequence>
<dbReference type="InterPro" id="IPR000719">
    <property type="entry name" value="Prot_kinase_dom"/>
</dbReference>
<evidence type="ECO:0000259" key="1">
    <source>
        <dbReference type="Pfam" id="PF00069"/>
    </source>
</evidence>
<evidence type="ECO:0000313" key="2">
    <source>
        <dbReference type="Proteomes" id="UP000887574"/>
    </source>
</evidence>
<keyword evidence="2" id="KW-1185">Reference proteome</keyword>
<feature type="domain" description="Protein kinase" evidence="1">
    <location>
        <begin position="22"/>
        <end position="131"/>
    </location>
</feature>
<proteinExistence type="predicted"/>
<dbReference type="Proteomes" id="UP000887574">
    <property type="component" value="Unplaced"/>
</dbReference>